<sequence length="64" mass="6529">MGPSVLLEARMARPCCGTSTKASTFIHLMVGTLSTPCASAPTAIGSVLPPAPASRSGTWRARSL</sequence>
<proteinExistence type="predicted"/>
<name>A0A7J7RYM9_RHIFE</name>
<keyword evidence="1" id="KW-0808">Transferase</keyword>
<dbReference type="AlphaFoldDB" id="A0A7J7RYM9"/>
<keyword evidence="1" id="KW-0418">Kinase</keyword>
<comment type="caution">
    <text evidence="1">The sequence shown here is derived from an EMBL/GenBank/DDBJ whole genome shotgun (WGS) entry which is preliminary data.</text>
</comment>
<dbReference type="EMBL" id="JACAGC010000024">
    <property type="protein sequence ID" value="KAF6281239.1"/>
    <property type="molecule type" value="Genomic_DNA"/>
</dbReference>
<accession>A0A7J7RYM9</accession>
<protein>
    <submittedName>
        <fullName evidence="1">Receptor for activated C kinase 1</fullName>
    </submittedName>
</protein>
<reference evidence="1 2" key="1">
    <citation type="journal article" date="2020" name="Nature">
        <title>Six reference-quality genomes reveal evolution of bat adaptations.</title>
        <authorList>
            <person name="Jebb D."/>
            <person name="Huang Z."/>
            <person name="Pippel M."/>
            <person name="Hughes G.M."/>
            <person name="Lavrichenko K."/>
            <person name="Devanna P."/>
            <person name="Winkler S."/>
            <person name="Jermiin L.S."/>
            <person name="Skirmuntt E.C."/>
            <person name="Katzourakis A."/>
            <person name="Burkitt-Gray L."/>
            <person name="Ray D.A."/>
            <person name="Sullivan K.A.M."/>
            <person name="Roscito J.G."/>
            <person name="Kirilenko B.M."/>
            <person name="Davalos L.M."/>
            <person name="Corthals A.P."/>
            <person name="Power M.L."/>
            <person name="Jones G."/>
            <person name="Ransome R.D."/>
            <person name="Dechmann D.K.N."/>
            <person name="Locatelli A.G."/>
            <person name="Puechmaille S.J."/>
            <person name="Fedrigo O."/>
            <person name="Jarvis E.D."/>
            <person name="Hiller M."/>
            <person name="Vernes S.C."/>
            <person name="Myers E.W."/>
            <person name="Teeling E.C."/>
        </authorList>
    </citation>
    <scope>NUCLEOTIDE SEQUENCE [LARGE SCALE GENOMIC DNA]</scope>
    <source>
        <strain evidence="1">MRhiFer1</strain>
        <tissue evidence="1">Lung</tissue>
    </source>
</reference>
<gene>
    <name evidence="1" type="ORF">mRhiFer1_014008</name>
</gene>
<evidence type="ECO:0000313" key="1">
    <source>
        <dbReference type="EMBL" id="KAF6281239.1"/>
    </source>
</evidence>
<keyword evidence="1" id="KW-0675">Receptor</keyword>
<evidence type="ECO:0000313" key="2">
    <source>
        <dbReference type="Proteomes" id="UP000585614"/>
    </source>
</evidence>
<dbReference type="GO" id="GO:0016301">
    <property type="term" value="F:kinase activity"/>
    <property type="evidence" value="ECO:0007669"/>
    <property type="project" value="UniProtKB-KW"/>
</dbReference>
<dbReference type="Proteomes" id="UP000585614">
    <property type="component" value="Unassembled WGS sequence"/>
</dbReference>
<organism evidence="1 2">
    <name type="scientific">Rhinolophus ferrumequinum</name>
    <name type="common">Greater horseshoe bat</name>
    <dbReference type="NCBI Taxonomy" id="59479"/>
    <lineage>
        <taxon>Eukaryota</taxon>
        <taxon>Metazoa</taxon>
        <taxon>Chordata</taxon>
        <taxon>Craniata</taxon>
        <taxon>Vertebrata</taxon>
        <taxon>Euteleostomi</taxon>
        <taxon>Mammalia</taxon>
        <taxon>Eutheria</taxon>
        <taxon>Laurasiatheria</taxon>
        <taxon>Chiroptera</taxon>
        <taxon>Yinpterochiroptera</taxon>
        <taxon>Rhinolophoidea</taxon>
        <taxon>Rhinolophidae</taxon>
        <taxon>Rhinolophinae</taxon>
        <taxon>Rhinolophus</taxon>
    </lineage>
</organism>